<dbReference type="GO" id="GO:0003723">
    <property type="term" value="F:RNA binding"/>
    <property type="evidence" value="ECO:0007669"/>
    <property type="project" value="InterPro"/>
</dbReference>
<dbReference type="AlphaFoldDB" id="A0A9Q1JMZ3"/>
<dbReference type="Pfam" id="PF01535">
    <property type="entry name" value="PPR"/>
    <property type="match status" value="3"/>
</dbReference>
<sequence length="440" mass="49107">MSKKKMRRREWVNDDGLEIHGFTLKNGLGSDVFVGNALIPMYKECGSAVTARLLFDKMPGRDVVSWSTMIQVYCKRGMFDEALGVVQQMLGNSVKASEVSTISMANLLADIANVKLAKAMHAYVINNSGIVHFSTYLTNSLIDLYARSGDLALARWLFDGLVERGIVSYTANIVGYIRCKALEEGVKLFRHMIARGIWPNEDTLLSLITECGAVEALDLANSYMLIIERSDVMTWTALISAYAKRNCIDEAINLLVLMRNSSTKTNQFAACKVHRNFSLGEIATRELLEMDHANCGYNVLGSNMYATENRWSDVVGVRTSMKSKGVKKGPGFSCIEVNGSVHQFITRDDTHPQFQAINEMLGEMTRKLREASYKPDTSVVLLNVGEEEKEKSLRYHSEKIAIVFCLISTAPGTHIRVVKNLRVCDDCHNATKLLSKIYGR</sequence>
<evidence type="ECO:0000259" key="4">
    <source>
        <dbReference type="Pfam" id="PF14432"/>
    </source>
</evidence>
<dbReference type="InterPro" id="IPR046848">
    <property type="entry name" value="E_motif"/>
</dbReference>
<dbReference type="FunFam" id="1.25.40.10:FF:000285">
    <property type="entry name" value="Pentatricopeptide repeat-containing protein, chloroplastic"/>
    <property type="match status" value="1"/>
</dbReference>
<dbReference type="GO" id="GO:0009451">
    <property type="term" value="P:RNA modification"/>
    <property type="evidence" value="ECO:0007669"/>
    <property type="project" value="InterPro"/>
</dbReference>
<dbReference type="Proteomes" id="UP001153076">
    <property type="component" value="Unassembled WGS sequence"/>
</dbReference>
<dbReference type="PANTHER" id="PTHR47926">
    <property type="entry name" value="PENTATRICOPEPTIDE REPEAT-CONTAINING PROTEIN"/>
    <property type="match status" value="1"/>
</dbReference>
<dbReference type="InterPro" id="IPR032867">
    <property type="entry name" value="DYW_dom"/>
</dbReference>
<dbReference type="Pfam" id="PF20431">
    <property type="entry name" value="E_motif"/>
    <property type="match status" value="1"/>
</dbReference>
<dbReference type="GO" id="GO:0008270">
    <property type="term" value="F:zinc ion binding"/>
    <property type="evidence" value="ECO:0007669"/>
    <property type="project" value="InterPro"/>
</dbReference>
<keyword evidence="2" id="KW-0677">Repeat</keyword>
<comment type="caution">
    <text evidence="5">The sequence shown here is derived from an EMBL/GenBank/DDBJ whole genome shotgun (WGS) entry which is preliminary data.</text>
</comment>
<dbReference type="Pfam" id="PF13041">
    <property type="entry name" value="PPR_2"/>
    <property type="match status" value="1"/>
</dbReference>
<accession>A0A9Q1JMZ3</accession>
<dbReference type="Gene3D" id="1.25.40.10">
    <property type="entry name" value="Tetratricopeptide repeat domain"/>
    <property type="match status" value="3"/>
</dbReference>
<dbReference type="PANTHER" id="PTHR47926:SF347">
    <property type="entry name" value="PENTATRICOPEPTIDE REPEAT-CONTAINING PROTEIN"/>
    <property type="match status" value="1"/>
</dbReference>
<proteinExistence type="inferred from homology"/>
<dbReference type="Pfam" id="PF14432">
    <property type="entry name" value="DYW_deaminase"/>
    <property type="match status" value="1"/>
</dbReference>
<evidence type="ECO:0000313" key="6">
    <source>
        <dbReference type="Proteomes" id="UP001153076"/>
    </source>
</evidence>
<dbReference type="InterPro" id="IPR046960">
    <property type="entry name" value="PPR_At4g14850-like_plant"/>
</dbReference>
<feature type="domain" description="DYW" evidence="4">
    <location>
        <begin position="373"/>
        <end position="439"/>
    </location>
</feature>
<dbReference type="InterPro" id="IPR002885">
    <property type="entry name" value="PPR_rpt"/>
</dbReference>
<dbReference type="EMBL" id="JAKOGI010001499">
    <property type="protein sequence ID" value="KAJ8425300.1"/>
    <property type="molecule type" value="Genomic_DNA"/>
</dbReference>
<dbReference type="OrthoDB" id="1871818at2759"/>
<feature type="repeat" description="PPR" evidence="3">
    <location>
        <begin position="231"/>
        <end position="265"/>
    </location>
</feature>
<keyword evidence="6" id="KW-1185">Reference proteome</keyword>
<reference evidence="5" key="1">
    <citation type="submission" date="2022-04" db="EMBL/GenBank/DDBJ databases">
        <title>Carnegiea gigantea Genome sequencing and assembly v2.</title>
        <authorList>
            <person name="Copetti D."/>
            <person name="Sanderson M.J."/>
            <person name="Burquez A."/>
            <person name="Wojciechowski M.F."/>
        </authorList>
    </citation>
    <scope>NUCLEOTIDE SEQUENCE</scope>
    <source>
        <strain evidence="5">SGP5-SGP5p</strain>
        <tissue evidence="5">Aerial part</tissue>
    </source>
</reference>
<protein>
    <recommendedName>
        <fullName evidence="4">DYW domain-containing protein</fullName>
    </recommendedName>
</protein>
<feature type="repeat" description="PPR" evidence="3">
    <location>
        <begin position="62"/>
        <end position="96"/>
    </location>
</feature>
<evidence type="ECO:0000256" key="1">
    <source>
        <dbReference type="ARBA" id="ARBA00006643"/>
    </source>
</evidence>
<name>A0A9Q1JMZ3_9CARY</name>
<evidence type="ECO:0000313" key="5">
    <source>
        <dbReference type="EMBL" id="KAJ8425300.1"/>
    </source>
</evidence>
<feature type="repeat" description="PPR" evidence="3">
    <location>
        <begin position="165"/>
        <end position="199"/>
    </location>
</feature>
<evidence type="ECO:0000256" key="2">
    <source>
        <dbReference type="ARBA" id="ARBA00022737"/>
    </source>
</evidence>
<organism evidence="5 6">
    <name type="scientific">Carnegiea gigantea</name>
    <dbReference type="NCBI Taxonomy" id="171969"/>
    <lineage>
        <taxon>Eukaryota</taxon>
        <taxon>Viridiplantae</taxon>
        <taxon>Streptophyta</taxon>
        <taxon>Embryophyta</taxon>
        <taxon>Tracheophyta</taxon>
        <taxon>Spermatophyta</taxon>
        <taxon>Magnoliopsida</taxon>
        <taxon>eudicotyledons</taxon>
        <taxon>Gunneridae</taxon>
        <taxon>Pentapetalae</taxon>
        <taxon>Caryophyllales</taxon>
        <taxon>Cactineae</taxon>
        <taxon>Cactaceae</taxon>
        <taxon>Cactoideae</taxon>
        <taxon>Echinocereeae</taxon>
        <taxon>Carnegiea</taxon>
    </lineage>
</organism>
<dbReference type="PROSITE" id="PS51375">
    <property type="entry name" value="PPR"/>
    <property type="match status" value="3"/>
</dbReference>
<dbReference type="InterPro" id="IPR011990">
    <property type="entry name" value="TPR-like_helical_dom_sf"/>
</dbReference>
<gene>
    <name evidence="5" type="ORF">Cgig2_019004</name>
</gene>
<comment type="similarity">
    <text evidence="1">Belongs to the PPR family. PCMP-H subfamily.</text>
</comment>
<evidence type="ECO:0000256" key="3">
    <source>
        <dbReference type="PROSITE-ProRule" id="PRU00708"/>
    </source>
</evidence>
<dbReference type="NCBIfam" id="TIGR00756">
    <property type="entry name" value="PPR"/>
    <property type="match status" value="2"/>
</dbReference>